<dbReference type="STRING" id="75913.A0A0K0FS32"/>
<reference evidence="3" key="1">
    <citation type="submission" date="2014-07" db="EMBL/GenBank/DDBJ databases">
        <authorList>
            <person name="Martin A.A"/>
            <person name="De Silva N."/>
        </authorList>
    </citation>
    <scope>NUCLEOTIDE SEQUENCE</scope>
</reference>
<dbReference type="Proteomes" id="UP000035680">
    <property type="component" value="Unassembled WGS sequence"/>
</dbReference>
<dbReference type="InterPro" id="IPR010285">
    <property type="entry name" value="DNA_helicase_pif1-like_DEAD"/>
</dbReference>
<organism evidence="3 4">
    <name type="scientific">Strongyloides venezuelensis</name>
    <name type="common">Threadworm</name>
    <dbReference type="NCBI Taxonomy" id="75913"/>
    <lineage>
        <taxon>Eukaryota</taxon>
        <taxon>Metazoa</taxon>
        <taxon>Ecdysozoa</taxon>
        <taxon>Nematoda</taxon>
        <taxon>Chromadorea</taxon>
        <taxon>Rhabditida</taxon>
        <taxon>Tylenchina</taxon>
        <taxon>Panagrolaimomorpha</taxon>
        <taxon>Strongyloidoidea</taxon>
        <taxon>Strongyloididae</taxon>
        <taxon>Strongyloides</taxon>
    </lineage>
</organism>
<dbReference type="PANTHER" id="PTHR10492">
    <property type="match status" value="1"/>
</dbReference>
<dbReference type="GO" id="GO:0006310">
    <property type="term" value="P:DNA recombination"/>
    <property type="evidence" value="ECO:0007669"/>
    <property type="project" value="UniProtKB-KW"/>
</dbReference>
<keyword evidence="1" id="KW-0347">Helicase</keyword>
<dbReference type="GO" id="GO:0043139">
    <property type="term" value="F:5'-3' DNA helicase activity"/>
    <property type="evidence" value="ECO:0007669"/>
    <property type="project" value="UniProtKB-EC"/>
</dbReference>
<dbReference type="EC" id="5.6.2.3" evidence="1"/>
<keyword evidence="1" id="KW-0233">DNA recombination</keyword>
<keyword evidence="1" id="KW-0547">Nucleotide-binding</keyword>
<keyword evidence="1" id="KW-0378">Hydrolase</keyword>
<dbReference type="GO" id="GO:0006281">
    <property type="term" value="P:DNA repair"/>
    <property type="evidence" value="ECO:0007669"/>
    <property type="project" value="UniProtKB-KW"/>
</dbReference>
<keyword evidence="3" id="KW-1185">Reference proteome</keyword>
<dbReference type="Pfam" id="PF05970">
    <property type="entry name" value="PIF1"/>
    <property type="match status" value="1"/>
</dbReference>
<comment type="catalytic activity">
    <reaction evidence="1">
        <text>ATP + H2O = ADP + phosphate + H(+)</text>
        <dbReference type="Rhea" id="RHEA:13065"/>
        <dbReference type="ChEBI" id="CHEBI:15377"/>
        <dbReference type="ChEBI" id="CHEBI:15378"/>
        <dbReference type="ChEBI" id="CHEBI:30616"/>
        <dbReference type="ChEBI" id="CHEBI:43474"/>
        <dbReference type="ChEBI" id="CHEBI:456216"/>
        <dbReference type="EC" id="5.6.2.3"/>
    </reaction>
</comment>
<dbReference type="PANTHER" id="PTHR10492:SF57">
    <property type="entry name" value="ATP-DEPENDENT DNA HELICASE"/>
    <property type="match status" value="1"/>
</dbReference>
<dbReference type="SUPFAM" id="SSF52540">
    <property type="entry name" value="P-loop containing nucleoside triphosphate hydrolases"/>
    <property type="match status" value="1"/>
</dbReference>
<proteinExistence type="inferred from homology"/>
<evidence type="ECO:0000259" key="2">
    <source>
        <dbReference type="Pfam" id="PF05970"/>
    </source>
</evidence>
<keyword evidence="1" id="KW-0227">DNA damage</keyword>
<dbReference type="Gene3D" id="3.40.50.300">
    <property type="entry name" value="P-loop containing nucleotide triphosphate hydrolases"/>
    <property type="match status" value="1"/>
</dbReference>
<evidence type="ECO:0000313" key="4">
    <source>
        <dbReference type="WBParaSite" id="SVE_1309200.1"/>
    </source>
</evidence>
<dbReference type="AlphaFoldDB" id="A0A0K0FS32"/>
<reference evidence="4" key="2">
    <citation type="submission" date="2015-08" db="UniProtKB">
        <authorList>
            <consortium name="WormBaseParasite"/>
        </authorList>
    </citation>
    <scope>IDENTIFICATION</scope>
</reference>
<comment type="similarity">
    <text evidence="1">Belongs to the helicase family.</text>
</comment>
<evidence type="ECO:0000256" key="1">
    <source>
        <dbReference type="RuleBase" id="RU363044"/>
    </source>
</evidence>
<accession>A0A0K0FS32</accession>
<dbReference type="GO" id="GO:0016887">
    <property type="term" value="F:ATP hydrolysis activity"/>
    <property type="evidence" value="ECO:0007669"/>
    <property type="project" value="RHEA"/>
</dbReference>
<evidence type="ECO:0000313" key="3">
    <source>
        <dbReference type="Proteomes" id="UP000035680"/>
    </source>
</evidence>
<dbReference type="GO" id="GO:0005524">
    <property type="term" value="F:ATP binding"/>
    <property type="evidence" value="ECO:0007669"/>
    <property type="project" value="UniProtKB-KW"/>
</dbReference>
<protein>
    <recommendedName>
        <fullName evidence="1">ATP-dependent DNA helicase</fullName>
        <ecNumber evidence="1">5.6.2.3</ecNumber>
    </recommendedName>
</protein>
<dbReference type="WBParaSite" id="SVE_1309200.1">
    <property type="protein sequence ID" value="SVE_1309200.1"/>
    <property type="gene ID" value="SVE_1309200"/>
</dbReference>
<dbReference type="GO" id="GO:0000723">
    <property type="term" value="P:telomere maintenance"/>
    <property type="evidence" value="ECO:0007669"/>
    <property type="project" value="InterPro"/>
</dbReference>
<keyword evidence="1" id="KW-0067">ATP-binding</keyword>
<feature type="domain" description="DNA helicase Pif1-like DEAD-box helicase" evidence="2">
    <location>
        <begin position="163"/>
        <end position="262"/>
    </location>
</feature>
<sequence length="340" mass="39340">MEYPILYKDWTVVRLAVHLINEECTVGDEINNGNNNCFKAEKSYKSTLVAFYNLNKNDINARKCLYDEIPEYYWFNLKTREWKLRHLQRHTIGRIFTVSFMNVELFSFQQLLLHVPVAKCESDLKIVNGFQWLSFKDSAKARGYLILKTITMNCFKKHVKARCKTFVYTTLYYLLRAEDKVVLSCASTGIAATLLRSGQTVHSMFLAPITLYNGNFRLFRLYRLRTTMLEKASLIIIDETSMLTKNESILEKSNYAILASTNAIVEFIKNKVLNTLSGDVEKVFSADSIRKVLDTNKNYYTMSIDNLNQLTSSSLLPHVLNLKVNVDIIVLRNLNIKERS</sequence>
<comment type="cofactor">
    <cofactor evidence="1">
        <name>Mg(2+)</name>
        <dbReference type="ChEBI" id="CHEBI:18420"/>
    </cofactor>
</comment>
<name>A0A0K0FS32_STRVS</name>
<keyword evidence="1" id="KW-0234">DNA repair</keyword>
<dbReference type="InterPro" id="IPR027417">
    <property type="entry name" value="P-loop_NTPase"/>
</dbReference>